<dbReference type="EMBL" id="BMAU01021387">
    <property type="protein sequence ID" value="GFY28835.1"/>
    <property type="molecule type" value="Genomic_DNA"/>
</dbReference>
<sequence length="91" mass="10143">MAHLGRNYSFSRTDLHVQSVMMARHIYRDVILEQHVRLLWGHHGCIISVYGGQRPSSPCKHCRRKPSNGGYHPYGLASILTGLKSNGACVG</sequence>
<dbReference type="AlphaFoldDB" id="A0A8X6W5V2"/>
<dbReference type="Proteomes" id="UP000887159">
    <property type="component" value="Unassembled WGS sequence"/>
</dbReference>
<evidence type="ECO:0000313" key="1">
    <source>
        <dbReference type="EMBL" id="GFY28835.1"/>
    </source>
</evidence>
<proteinExistence type="predicted"/>
<comment type="caution">
    <text evidence="1">The sequence shown here is derived from an EMBL/GenBank/DDBJ whole genome shotgun (WGS) entry which is preliminary data.</text>
</comment>
<protein>
    <submittedName>
        <fullName evidence="1">Nibrin</fullName>
    </submittedName>
</protein>
<keyword evidence="2" id="KW-1185">Reference proteome</keyword>
<reference evidence="1" key="1">
    <citation type="submission" date="2020-08" db="EMBL/GenBank/DDBJ databases">
        <title>Multicomponent nature underlies the extraordinary mechanical properties of spider dragline silk.</title>
        <authorList>
            <person name="Kono N."/>
            <person name="Nakamura H."/>
            <person name="Mori M."/>
            <person name="Yoshida Y."/>
            <person name="Ohtoshi R."/>
            <person name="Malay A.D."/>
            <person name="Moran D.A.P."/>
            <person name="Tomita M."/>
            <person name="Numata K."/>
            <person name="Arakawa K."/>
        </authorList>
    </citation>
    <scope>NUCLEOTIDE SEQUENCE</scope>
</reference>
<evidence type="ECO:0000313" key="2">
    <source>
        <dbReference type="Proteomes" id="UP000887159"/>
    </source>
</evidence>
<name>A0A8X6W5V2_TRICX</name>
<gene>
    <name evidence="1" type="primary">NBN_1</name>
    <name evidence="1" type="ORF">TNCV_4719681</name>
</gene>
<accession>A0A8X6W5V2</accession>
<organism evidence="1 2">
    <name type="scientific">Trichonephila clavipes</name>
    <name type="common">Golden silk orbweaver</name>
    <name type="synonym">Nephila clavipes</name>
    <dbReference type="NCBI Taxonomy" id="2585209"/>
    <lineage>
        <taxon>Eukaryota</taxon>
        <taxon>Metazoa</taxon>
        <taxon>Ecdysozoa</taxon>
        <taxon>Arthropoda</taxon>
        <taxon>Chelicerata</taxon>
        <taxon>Arachnida</taxon>
        <taxon>Araneae</taxon>
        <taxon>Araneomorphae</taxon>
        <taxon>Entelegynae</taxon>
        <taxon>Araneoidea</taxon>
        <taxon>Nephilidae</taxon>
        <taxon>Trichonephila</taxon>
    </lineage>
</organism>